<dbReference type="PANTHER" id="PTHR36508:SF1">
    <property type="entry name" value="PROTEIN SLYX"/>
    <property type="match status" value="1"/>
</dbReference>
<name>A0A501PP30_9PROT</name>
<comment type="caution">
    <text evidence="2">The sequence shown here is derived from an EMBL/GenBank/DDBJ whole genome shotgun (WGS) entry which is preliminary data.</text>
</comment>
<proteinExistence type="predicted"/>
<dbReference type="Gene3D" id="1.20.5.300">
    <property type="match status" value="1"/>
</dbReference>
<evidence type="ECO:0000313" key="3">
    <source>
        <dbReference type="Proteomes" id="UP000319148"/>
    </source>
</evidence>
<dbReference type="RefSeq" id="WP_139938925.1">
    <property type="nucleotide sequence ID" value="NZ_JBHSYP010000003.1"/>
</dbReference>
<dbReference type="PANTHER" id="PTHR36508">
    <property type="entry name" value="PROTEIN SLYX"/>
    <property type="match status" value="1"/>
</dbReference>
<feature type="region of interest" description="Disordered" evidence="1">
    <location>
        <begin position="48"/>
        <end position="71"/>
    </location>
</feature>
<gene>
    <name evidence="2" type="ORF">FIV46_04750</name>
</gene>
<dbReference type="Proteomes" id="UP000319148">
    <property type="component" value="Unassembled WGS sequence"/>
</dbReference>
<sequence>MTDTSDKLTDLEIRLAHQDQQIHDLSDMVTRQWHEIDRLKKSLQKTESRLSVLEEDADEGQGPVYEKPPHY</sequence>
<organism evidence="2 3">
    <name type="scientific">Emcibacter nanhaiensis</name>
    <dbReference type="NCBI Taxonomy" id="1505037"/>
    <lineage>
        <taxon>Bacteria</taxon>
        <taxon>Pseudomonadati</taxon>
        <taxon>Pseudomonadota</taxon>
        <taxon>Alphaproteobacteria</taxon>
        <taxon>Emcibacterales</taxon>
        <taxon>Emcibacteraceae</taxon>
        <taxon>Emcibacter</taxon>
    </lineage>
</organism>
<dbReference type="Pfam" id="PF04102">
    <property type="entry name" value="SlyX"/>
    <property type="match status" value="1"/>
</dbReference>
<reference evidence="3" key="1">
    <citation type="submission" date="2019-06" db="EMBL/GenBank/DDBJ databases">
        <title>The complete genome of Emcibacter congregatus ZYLT.</title>
        <authorList>
            <person name="Zhao Z."/>
        </authorList>
    </citation>
    <scope>NUCLEOTIDE SEQUENCE [LARGE SCALE GENOMIC DNA]</scope>
    <source>
        <strain evidence="3">MCCC 1A06723</strain>
    </source>
</reference>
<dbReference type="OrthoDB" id="5422806at2"/>
<evidence type="ECO:0000256" key="1">
    <source>
        <dbReference type="SAM" id="MobiDB-lite"/>
    </source>
</evidence>
<dbReference type="InterPro" id="IPR007236">
    <property type="entry name" value="SlyX"/>
</dbReference>
<protein>
    <submittedName>
        <fullName evidence="2">SlyX family protein</fullName>
    </submittedName>
</protein>
<dbReference type="AlphaFoldDB" id="A0A501PP30"/>
<accession>A0A501PP30</accession>
<evidence type="ECO:0000313" key="2">
    <source>
        <dbReference type="EMBL" id="TPD61521.1"/>
    </source>
</evidence>
<keyword evidence="3" id="KW-1185">Reference proteome</keyword>
<dbReference type="EMBL" id="VFIY01000005">
    <property type="protein sequence ID" value="TPD61521.1"/>
    <property type="molecule type" value="Genomic_DNA"/>
</dbReference>